<dbReference type="SMART" id="SM00065">
    <property type="entry name" value="GAF"/>
    <property type="match status" value="1"/>
</dbReference>
<feature type="binding site" evidence="23">
    <location>
        <position position="64"/>
    </location>
    <ligand>
        <name>Cu cation</name>
        <dbReference type="ChEBI" id="CHEBI:23378"/>
    </ligand>
</feature>
<feature type="transmembrane region" description="Helical" evidence="27">
    <location>
        <begin position="82"/>
        <end position="108"/>
    </location>
</feature>
<dbReference type="InterPro" id="IPR014525">
    <property type="entry name" value="ETR"/>
</dbReference>
<evidence type="ECO:0000256" key="4">
    <source>
        <dbReference type="ARBA" id="ARBA00009842"/>
    </source>
</evidence>
<dbReference type="Pfam" id="PF00512">
    <property type="entry name" value="HisKA"/>
    <property type="match status" value="1"/>
</dbReference>
<dbReference type="SMART" id="SM00387">
    <property type="entry name" value="HATPase_c"/>
    <property type="match status" value="1"/>
</dbReference>
<keyword evidence="16 21" id="KW-0186">Copper</keyword>
<accession>A0AAF0X5F8</accession>
<keyword evidence="18 21" id="KW-0472">Membrane</keyword>
<evidence type="ECO:0000256" key="23">
    <source>
        <dbReference type="PIRSR" id="PIRSR026389-2"/>
    </source>
</evidence>
<dbReference type="Gene3D" id="3.40.50.2300">
    <property type="match status" value="1"/>
</dbReference>
<keyword evidence="6 26" id="KW-0597">Phosphoprotein</keyword>
<evidence type="ECO:0000256" key="22">
    <source>
        <dbReference type="PIRSR" id="PIRSR026389-1"/>
    </source>
</evidence>
<evidence type="ECO:0000256" key="17">
    <source>
        <dbReference type="ARBA" id="ARBA00023012"/>
    </source>
</evidence>
<evidence type="ECO:0000256" key="10">
    <source>
        <dbReference type="ARBA" id="ARBA00022741"/>
    </source>
</evidence>
<dbReference type="GO" id="GO:0000155">
    <property type="term" value="F:phosphorelay sensor kinase activity"/>
    <property type="evidence" value="ECO:0007669"/>
    <property type="project" value="InterPro"/>
</dbReference>
<dbReference type="SUPFAM" id="SSF55781">
    <property type="entry name" value="GAF domain-like"/>
    <property type="match status" value="1"/>
</dbReference>
<dbReference type="InterPro" id="IPR005467">
    <property type="entry name" value="His_kinase_dom"/>
</dbReference>
<dbReference type="GO" id="GO:0010105">
    <property type="term" value="P:negative regulation of ethylene-activated signaling pathway"/>
    <property type="evidence" value="ECO:0007669"/>
    <property type="project" value="UniProtKB-ARBA"/>
</dbReference>
<dbReference type="SMART" id="SM00388">
    <property type="entry name" value="HisKA"/>
    <property type="match status" value="1"/>
</dbReference>
<dbReference type="FunFam" id="1.10.287.130:FF:000004">
    <property type="entry name" value="Ethylene receptor 1"/>
    <property type="match status" value="1"/>
</dbReference>
<keyword evidence="7 21" id="KW-0808">Transferase</keyword>
<dbReference type="Proteomes" id="UP000077755">
    <property type="component" value="Chromosome 5"/>
</dbReference>
<protein>
    <recommendedName>
        <fullName evidence="21">Ethylene receptor</fullName>
    </recommendedName>
</protein>
<feature type="binding site" evidence="22">
    <location>
        <position position="533"/>
    </location>
    <ligand>
        <name>ADP</name>
        <dbReference type="ChEBI" id="CHEBI:456216"/>
    </ligand>
</feature>
<feature type="binding site" evidence="22">
    <location>
        <position position="548"/>
    </location>
    <ligand>
        <name>ADP</name>
        <dbReference type="ChEBI" id="CHEBI:456216"/>
    </ligand>
</feature>
<dbReference type="PROSITE" id="PS50109">
    <property type="entry name" value="HIS_KIN"/>
    <property type="match status" value="1"/>
</dbReference>
<feature type="cross-link" description="Glycyl lysine isopeptide (Lys-Gly) (interchain with G-Cter in ubiquitin)" evidence="25">
    <location>
        <position position="719"/>
    </location>
</feature>
<dbReference type="PANTHER" id="PTHR24423:SF615">
    <property type="entry name" value="ETHYLENE RECEPTOR 1"/>
    <property type="match status" value="1"/>
</dbReference>
<proteinExistence type="inferred from homology"/>
<evidence type="ECO:0000259" key="28">
    <source>
        <dbReference type="PROSITE" id="PS50109"/>
    </source>
</evidence>
<comment type="cofactor">
    <cofactor evidence="23">
        <name>Cu cation</name>
        <dbReference type="ChEBI" id="CHEBI:23378"/>
    </cofactor>
    <text evidence="23">Binds 1 copper ion per dimer.</text>
</comment>
<dbReference type="Pfam" id="PF02518">
    <property type="entry name" value="HATPase_c"/>
    <property type="match status" value="1"/>
</dbReference>
<dbReference type="InterPro" id="IPR011006">
    <property type="entry name" value="CheY-like_superfamily"/>
</dbReference>
<comment type="catalytic activity">
    <reaction evidence="1">
        <text>ATP + protein L-histidine = ADP + protein N-phospho-L-histidine.</text>
        <dbReference type="EC" id="2.7.13.3"/>
    </reaction>
</comment>
<evidence type="ECO:0000256" key="16">
    <source>
        <dbReference type="ARBA" id="ARBA00023008"/>
    </source>
</evidence>
<dbReference type="FunFam" id="3.30.565.10:FF:000030">
    <property type="entry name" value="Ethylene receptor 1"/>
    <property type="match status" value="1"/>
</dbReference>
<keyword evidence="8 27" id="KW-0812">Transmembrane</keyword>
<evidence type="ECO:0000256" key="11">
    <source>
        <dbReference type="ARBA" id="ARBA00022745"/>
    </source>
</evidence>
<comment type="similarity">
    <text evidence="4 21">Belongs to the ethylene receptor family.</text>
</comment>
<dbReference type="SUPFAM" id="SSF47384">
    <property type="entry name" value="Homodimeric domain of signal transducing histidine kinase"/>
    <property type="match status" value="1"/>
</dbReference>
<keyword evidence="17 21" id="KW-0902">Two-component regulatory system</keyword>
<dbReference type="GO" id="GO:0005524">
    <property type="term" value="F:ATP binding"/>
    <property type="evidence" value="ECO:0007669"/>
    <property type="project" value="UniProtKB-UniRule"/>
</dbReference>
<feature type="binding site" evidence="23">
    <location>
        <position position="68"/>
    </location>
    <ligand>
        <name>Cu cation</name>
        <dbReference type="ChEBI" id="CHEBI:23378"/>
    </ligand>
</feature>
<evidence type="ECO:0000256" key="19">
    <source>
        <dbReference type="ARBA" id="ARBA00023157"/>
    </source>
</evidence>
<evidence type="ECO:0000259" key="29">
    <source>
        <dbReference type="PROSITE" id="PS50110"/>
    </source>
</evidence>
<dbReference type="SMART" id="SM00448">
    <property type="entry name" value="REC"/>
    <property type="match status" value="1"/>
</dbReference>
<dbReference type="InterPro" id="IPR058544">
    <property type="entry name" value="ETR1_N"/>
</dbReference>
<keyword evidence="20 21" id="KW-0675">Receptor</keyword>
<dbReference type="PIRSF" id="PIRSF026389">
    <property type="entry name" value="Ethyln_sen_HK"/>
    <property type="match status" value="1"/>
</dbReference>
<dbReference type="AlphaFoldDB" id="A0AAF0X5F8"/>
<dbReference type="Pfam" id="PF25487">
    <property type="entry name" value="ETR1_N"/>
    <property type="match status" value="1"/>
</dbReference>
<evidence type="ECO:0000256" key="6">
    <source>
        <dbReference type="ARBA" id="ARBA00022553"/>
    </source>
</evidence>
<comment type="subunit">
    <text evidence="5">Homodimer; disulfide-linked.</text>
</comment>
<evidence type="ECO:0000256" key="7">
    <source>
        <dbReference type="ARBA" id="ARBA00022679"/>
    </source>
</evidence>
<feature type="domain" description="Histidine kinase" evidence="28">
    <location>
        <begin position="349"/>
        <end position="589"/>
    </location>
</feature>
<dbReference type="SUPFAM" id="SSF55874">
    <property type="entry name" value="ATPase domain of HSP90 chaperone/DNA topoisomerase II/histidine kinase"/>
    <property type="match status" value="1"/>
</dbReference>
<dbReference type="KEGG" id="dcr:108223140"/>
<feature type="binding site" evidence="22">
    <location>
        <position position="517"/>
    </location>
    <ligand>
        <name>ADP</name>
        <dbReference type="ChEBI" id="CHEBI:456216"/>
    </ligand>
</feature>
<evidence type="ECO:0000256" key="12">
    <source>
        <dbReference type="ARBA" id="ARBA00022777"/>
    </source>
</evidence>
<dbReference type="PRINTS" id="PR00344">
    <property type="entry name" value="BCTRLSENSOR"/>
</dbReference>
<keyword evidence="31" id="KW-1185">Reference proteome</keyword>
<feature type="binding site" evidence="22">
    <location>
        <begin position="469"/>
        <end position="472"/>
    </location>
    <ligand>
        <name>ADP</name>
        <dbReference type="ChEBI" id="CHEBI:456216"/>
    </ligand>
</feature>
<dbReference type="InterPro" id="IPR004358">
    <property type="entry name" value="Sig_transdc_His_kin-like_C"/>
</dbReference>
<dbReference type="InterPro" id="IPR036890">
    <property type="entry name" value="HATPase_C_sf"/>
</dbReference>
<feature type="transmembrane region" description="Helical" evidence="27">
    <location>
        <begin position="21"/>
        <end position="42"/>
    </location>
</feature>
<dbReference type="SUPFAM" id="SSF52172">
    <property type="entry name" value="CheY-like"/>
    <property type="match status" value="1"/>
</dbReference>
<keyword evidence="11 21" id="KW-0936">Ethylene signaling pathway</keyword>
<evidence type="ECO:0000256" key="3">
    <source>
        <dbReference type="ARBA" id="ARBA00004477"/>
    </source>
</evidence>
<evidence type="ECO:0000313" key="30">
    <source>
        <dbReference type="EMBL" id="WOH00762.1"/>
    </source>
</evidence>
<evidence type="ECO:0000256" key="24">
    <source>
        <dbReference type="PIRSR" id="PIRSR026389-3"/>
    </source>
</evidence>
<evidence type="ECO:0000256" key="15">
    <source>
        <dbReference type="ARBA" id="ARBA00022989"/>
    </source>
</evidence>
<comment type="function">
    <text evidence="2 21">May act early in the ethylene signal transduction pathway, possibly as an ethylene receptor, or as a regulator of the pathway.</text>
</comment>
<name>A0AAF0X5F8_DAUCS</name>
<evidence type="ECO:0000256" key="26">
    <source>
        <dbReference type="PROSITE-ProRule" id="PRU00169"/>
    </source>
</evidence>
<sequence>MECNCIEPQWPPDEILMKYQYISDFFIALAYFSIPLELIYFVKKSAVFPYKWVFVQFGAFIVLCGATHLINLWTFSIHTKTVAVVMTCAKILTAAVSCATALTLVHIIPDLLSVKTRELFLKNKAAELDREMGLIRTQEETGRHVRMLTHEIRSTLDRHTILKTTLVELGRTLALEECALWMPTRTGLELQLSYTLRHQNPVGFTVPIQLPVINQAFSTNRAVKISPNSPVARLRPLSGKYMPGEVVAVRVPLLHLSNFQIYDWPELSTKRYALMVLMLPSGSARQWHVHEMELVEVVADQVAVALSHAAILEESMRARDLLMEQNVALDLARREAETAIRARNDFLAVMNHEMRTPMHAIIALSSLLQETDLTPEQRLMVETILKSSNLLATLINDVLDLSRLEDGSLELDIGTFNLHALFREVFNLIKPIATVKKLFISLSLASDLPEFAIGDEKRLMQTILNVVGNAVKFSKEGSILISAFVAKPDSVRDPRAQDNFPMPADSNHFYLQVQVKDSGSGIDPQDIPKIFTKFAEGKALATNNSGGTGLGLAICKRFVHLMGGHIYLESEGIGKGCTAVFVVKLGYPQRLSDSKLPFAPGAMLPVSQGRTHFPGLKVLVMAENGVSRSVTKGLLVHLGCDITIVGSGDECLGALTPEHRVILLDMSVAGTDSYELAVLIREKYSTRHDRPFVVALTGTADRVMKENCMRVGMDGLVLKPFSVDKMRSVLSELLEHGCVFDVQ</sequence>
<gene>
    <name evidence="30" type="ORF">DCAR_0520137</name>
</gene>
<evidence type="ECO:0000256" key="9">
    <source>
        <dbReference type="ARBA" id="ARBA00022723"/>
    </source>
</evidence>
<dbReference type="Gene3D" id="3.30.565.10">
    <property type="entry name" value="Histidine kinase-like ATPase, C-terminal domain"/>
    <property type="match status" value="1"/>
</dbReference>
<dbReference type="GO" id="GO:0038199">
    <property type="term" value="F:ethylene receptor activity"/>
    <property type="evidence" value="ECO:0007669"/>
    <property type="project" value="UniProtKB-UniRule"/>
</dbReference>
<keyword evidence="9 21" id="KW-0479">Metal-binding</keyword>
<dbReference type="GO" id="GO:0005789">
    <property type="term" value="C:endoplasmic reticulum membrane"/>
    <property type="evidence" value="ECO:0007669"/>
    <property type="project" value="UniProtKB-SubCell"/>
</dbReference>
<evidence type="ECO:0000256" key="25">
    <source>
        <dbReference type="PIRSR" id="PIRSR026389-4"/>
    </source>
</evidence>
<evidence type="ECO:0000256" key="1">
    <source>
        <dbReference type="ARBA" id="ARBA00000085"/>
    </source>
</evidence>
<dbReference type="GO" id="GO:0051740">
    <property type="term" value="F:ethylene binding"/>
    <property type="evidence" value="ECO:0007669"/>
    <property type="project" value="UniProtKB-UniRule"/>
</dbReference>
<evidence type="ECO:0000313" key="31">
    <source>
        <dbReference type="Proteomes" id="UP000077755"/>
    </source>
</evidence>
<keyword evidence="10 21" id="KW-0547">Nucleotide-binding</keyword>
<dbReference type="InterPro" id="IPR003661">
    <property type="entry name" value="HisK_dim/P_dom"/>
</dbReference>
<dbReference type="PROSITE" id="PS50110">
    <property type="entry name" value="RESPONSE_REGULATORY"/>
    <property type="match status" value="1"/>
</dbReference>
<evidence type="ECO:0000256" key="13">
    <source>
        <dbReference type="ARBA" id="ARBA00022824"/>
    </source>
</evidence>
<feature type="transmembrane region" description="Helical" evidence="27">
    <location>
        <begin position="54"/>
        <end position="75"/>
    </location>
</feature>
<dbReference type="InterPro" id="IPR001789">
    <property type="entry name" value="Sig_transdc_resp-reg_receiver"/>
</dbReference>
<evidence type="ECO:0000256" key="8">
    <source>
        <dbReference type="ARBA" id="ARBA00022692"/>
    </source>
</evidence>
<dbReference type="Gene3D" id="3.30.450.40">
    <property type="match status" value="1"/>
</dbReference>
<dbReference type="Gene3D" id="1.10.287.130">
    <property type="match status" value="1"/>
</dbReference>
<keyword evidence="12 21" id="KW-0418">Kinase</keyword>
<keyword evidence="19 24" id="KW-1015">Disulfide bond</keyword>
<feature type="binding site" evidence="22">
    <location>
        <position position="552"/>
    </location>
    <ligand>
        <name>ADP</name>
        <dbReference type="ChEBI" id="CHEBI:456216"/>
    </ligand>
</feature>
<dbReference type="Pfam" id="PF01590">
    <property type="entry name" value="GAF"/>
    <property type="match status" value="1"/>
</dbReference>
<dbReference type="GO" id="GO:0046872">
    <property type="term" value="F:metal ion binding"/>
    <property type="evidence" value="ECO:0007669"/>
    <property type="project" value="UniProtKB-UniRule"/>
</dbReference>
<dbReference type="CDD" id="cd00082">
    <property type="entry name" value="HisKA"/>
    <property type="match status" value="1"/>
</dbReference>
<dbReference type="InterPro" id="IPR003594">
    <property type="entry name" value="HATPase_dom"/>
</dbReference>
<dbReference type="InterPro" id="IPR029016">
    <property type="entry name" value="GAF-like_dom_sf"/>
</dbReference>
<evidence type="ECO:0000256" key="20">
    <source>
        <dbReference type="ARBA" id="ARBA00023170"/>
    </source>
</evidence>
<dbReference type="EMBL" id="CP093347">
    <property type="protein sequence ID" value="WOH00762.1"/>
    <property type="molecule type" value="Genomic_DNA"/>
</dbReference>
<evidence type="ECO:0000256" key="2">
    <source>
        <dbReference type="ARBA" id="ARBA00003286"/>
    </source>
</evidence>
<evidence type="ECO:0000256" key="21">
    <source>
        <dbReference type="PIRNR" id="PIRNR026389"/>
    </source>
</evidence>
<comment type="subcellular location">
    <subcellularLocation>
        <location evidence="3">Endoplasmic reticulum membrane</location>
        <topology evidence="3">Multi-pass membrane protein</topology>
    </subcellularLocation>
</comment>
<dbReference type="FunFam" id="3.40.50.2300:FF:000192">
    <property type="entry name" value="Ethylene receptor"/>
    <property type="match status" value="1"/>
</dbReference>
<feature type="modified residue" description="4-aspartylphosphate" evidence="26">
    <location>
        <position position="665"/>
    </location>
</feature>
<dbReference type="InterPro" id="IPR003018">
    <property type="entry name" value="GAF"/>
</dbReference>
<dbReference type="FunFam" id="3.30.450.40:FF:000026">
    <property type="entry name" value="Ethylene response sensor"/>
    <property type="match status" value="1"/>
</dbReference>
<organism evidence="30 31">
    <name type="scientific">Daucus carota subsp. sativus</name>
    <name type="common">Carrot</name>
    <dbReference type="NCBI Taxonomy" id="79200"/>
    <lineage>
        <taxon>Eukaryota</taxon>
        <taxon>Viridiplantae</taxon>
        <taxon>Streptophyta</taxon>
        <taxon>Embryophyta</taxon>
        <taxon>Tracheophyta</taxon>
        <taxon>Spermatophyta</taxon>
        <taxon>Magnoliopsida</taxon>
        <taxon>eudicotyledons</taxon>
        <taxon>Gunneridae</taxon>
        <taxon>Pentapetalae</taxon>
        <taxon>asterids</taxon>
        <taxon>campanulids</taxon>
        <taxon>Apiales</taxon>
        <taxon>Apiaceae</taxon>
        <taxon>Apioideae</taxon>
        <taxon>Scandiceae</taxon>
        <taxon>Daucinae</taxon>
        <taxon>Daucus</taxon>
        <taxon>Daucus sect. Daucus</taxon>
    </lineage>
</organism>
<keyword evidence="15 27" id="KW-1133">Transmembrane helix</keyword>
<evidence type="ECO:0000256" key="5">
    <source>
        <dbReference type="ARBA" id="ARBA00011748"/>
    </source>
</evidence>
<dbReference type="InterPro" id="IPR036097">
    <property type="entry name" value="HisK_dim/P_sf"/>
</dbReference>
<dbReference type="PANTHER" id="PTHR24423">
    <property type="entry name" value="TWO-COMPONENT SENSOR HISTIDINE KINASE"/>
    <property type="match status" value="1"/>
</dbReference>
<feature type="domain" description="Response regulatory" evidence="29">
    <location>
        <begin position="617"/>
        <end position="734"/>
    </location>
</feature>
<reference evidence="30" key="1">
    <citation type="journal article" date="2016" name="Nat. Genet.">
        <title>A high-quality carrot genome assembly provides new insights into carotenoid accumulation and asterid genome evolution.</title>
        <authorList>
            <person name="Iorizzo M."/>
            <person name="Ellison S."/>
            <person name="Senalik D."/>
            <person name="Zeng P."/>
            <person name="Satapoomin P."/>
            <person name="Huang J."/>
            <person name="Bowman M."/>
            <person name="Iovene M."/>
            <person name="Sanseverino W."/>
            <person name="Cavagnaro P."/>
            <person name="Yildiz M."/>
            <person name="Macko-Podgorni A."/>
            <person name="Moranska E."/>
            <person name="Grzebelus E."/>
            <person name="Grzebelus D."/>
            <person name="Ashrafi H."/>
            <person name="Zheng Z."/>
            <person name="Cheng S."/>
            <person name="Spooner D."/>
            <person name="Van Deynze A."/>
            <person name="Simon P."/>
        </authorList>
    </citation>
    <scope>NUCLEOTIDE SEQUENCE</scope>
    <source>
        <tissue evidence="30">Leaf</tissue>
    </source>
</reference>
<evidence type="ECO:0000256" key="18">
    <source>
        <dbReference type="ARBA" id="ARBA00023136"/>
    </source>
</evidence>
<feature type="disulfide bond" description="Interchain" evidence="24">
    <location>
        <position position="5"/>
    </location>
</feature>
<keyword evidence="13 21" id="KW-0256">Endoplasmic reticulum</keyword>
<dbReference type="Pfam" id="PF00072">
    <property type="entry name" value="Response_reg"/>
    <property type="match status" value="1"/>
</dbReference>
<feature type="disulfide bond" description="Interchain" evidence="24">
    <location>
        <position position="3"/>
    </location>
</feature>
<reference evidence="30" key="2">
    <citation type="submission" date="2022-03" db="EMBL/GenBank/DDBJ databases">
        <title>Draft title - Genomic analysis of global carrot germplasm unveils the trajectory of domestication and the origin of high carotenoid orange carrot.</title>
        <authorList>
            <person name="Iorizzo M."/>
            <person name="Ellison S."/>
            <person name="Senalik D."/>
            <person name="Macko-Podgorni A."/>
            <person name="Grzebelus D."/>
            <person name="Bostan H."/>
            <person name="Rolling W."/>
            <person name="Curaba J."/>
            <person name="Simon P."/>
        </authorList>
    </citation>
    <scope>NUCLEOTIDE SEQUENCE</scope>
    <source>
        <tissue evidence="30">Leaf</tissue>
    </source>
</reference>
<evidence type="ECO:0000256" key="27">
    <source>
        <dbReference type="SAM" id="Phobius"/>
    </source>
</evidence>
<keyword evidence="14 21" id="KW-0067">ATP-binding</keyword>
<evidence type="ECO:0000256" key="14">
    <source>
        <dbReference type="ARBA" id="ARBA00022840"/>
    </source>
</evidence>